<keyword evidence="2" id="KW-1185">Reference proteome</keyword>
<organism evidence="1 2">
    <name type="scientific">Alkalitalea saponilacus</name>
    <dbReference type="NCBI Taxonomy" id="889453"/>
    <lineage>
        <taxon>Bacteria</taxon>
        <taxon>Pseudomonadati</taxon>
        <taxon>Bacteroidota</taxon>
        <taxon>Bacteroidia</taxon>
        <taxon>Marinilabiliales</taxon>
        <taxon>Marinilabiliaceae</taxon>
        <taxon>Alkalitalea</taxon>
    </lineage>
</organism>
<evidence type="ECO:0000313" key="2">
    <source>
        <dbReference type="Proteomes" id="UP000191055"/>
    </source>
</evidence>
<dbReference type="EMBL" id="FUYV01000055">
    <property type="protein sequence ID" value="SKC24257.1"/>
    <property type="molecule type" value="Genomic_DNA"/>
</dbReference>
<dbReference type="RefSeq" id="WP_198314181.1">
    <property type="nucleotide sequence ID" value="NZ_CP021904.1"/>
</dbReference>
<reference evidence="1 2" key="1">
    <citation type="submission" date="2017-02" db="EMBL/GenBank/DDBJ databases">
        <authorList>
            <person name="Peterson S.W."/>
        </authorList>
    </citation>
    <scope>NUCLEOTIDE SEQUENCE [LARGE SCALE GENOMIC DNA]</scope>
    <source>
        <strain evidence="1 2">DSM 24412</strain>
    </source>
</reference>
<dbReference type="Proteomes" id="UP000191055">
    <property type="component" value="Unassembled WGS sequence"/>
</dbReference>
<sequence>MSQIDKKTFLLEDRIRLIESNFIDKGWVKAYESGSKNIKDQSGLYCYLIENSHRQKSEDKYNWAFTMGYEGKPCVYGDNTYISNDHEGFEPFLFYRTFPLLENYDSYFDISEEFVLYFNLYEKLVDKQNRKYYFIDEMGNLDEVIIVEPKSIKVRLKYIKEYITMRDMSFVVCYDFMRLIPKIPESWNIKHFDKTIKGKNWIYNHLIRSTFPDIQSWIIGKVFIEPNKEKTYHFDSGKKEYATFITGFDDNGDEIYEDCSKTNDKYFKTTFFRKDVLSKYYNEPNKYEVDGFGVRSHYFSLKIDNNVEEYVPVFLIELSSLPYKEQLHWKQYNISPQDQMNISATYYKTMIEGNWAENPETPDLFFKHKYEQFNKSWEKKFGWKLYKPLSEEDKYIFKSLHLPTSNNVKAFSEQMLSLVKLTIDRLNEADLKKYITLENGDRGITKLEKFLKVHNMDVPDMITFLRKLWDLRSGLLSHTFSNSNKDCKAAIQFFGIKDDNYIEVAKEIFIKSVYTLNTLERYFLTENAE</sequence>
<dbReference type="AlphaFoldDB" id="A0A1T5HUC7"/>
<protein>
    <submittedName>
        <fullName evidence="1">Uncharacterized protein</fullName>
    </submittedName>
</protein>
<evidence type="ECO:0000313" key="1">
    <source>
        <dbReference type="EMBL" id="SKC24257.1"/>
    </source>
</evidence>
<accession>A0A1T5HUC7</accession>
<gene>
    <name evidence="1" type="ORF">SAMN03080601_03554</name>
</gene>
<name>A0A1T5HUC7_9BACT</name>
<proteinExistence type="predicted"/>